<dbReference type="Proteomes" id="UP000294567">
    <property type="component" value="Unassembled WGS sequence"/>
</dbReference>
<organism evidence="7 8">
    <name type="scientific">Keratinibaculum paraultunense</name>
    <dbReference type="NCBI Taxonomy" id="1278232"/>
    <lineage>
        <taxon>Bacteria</taxon>
        <taxon>Bacillati</taxon>
        <taxon>Bacillota</taxon>
        <taxon>Tissierellia</taxon>
        <taxon>Tissierellales</taxon>
        <taxon>Tepidimicrobiaceae</taxon>
        <taxon>Keratinibaculum</taxon>
    </lineage>
</organism>
<dbReference type="InterPro" id="IPR038973">
    <property type="entry name" value="MutL/Mlh/Pms-like"/>
</dbReference>
<dbReference type="AlphaFoldDB" id="A0A4R3KZX5"/>
<dbReference type="PROSITE" id="PS00058">
    <property type="entry name" value="DNA_MISMATCH_REPAIR_1"/>
    <property type="match status" value="1"/>
</dbReference>
<dbReference type="GO" id="GO:0006298">
    <property type="term" value="P:mismatch repair"/>
    <property type="evidence" value="ECO:0007669"/>
    <property type="project" value="UniProtKB-UniRule"/>
</dbReference>
<evidence type="ECO:0000259" key="5">
    <source>
        <dbReference type="SMART" id="SM00853"/>
    </source>
</evidence>
<protein>
    <recommendedName>
        <fullName evidence="4">DNA mismatch repair protein MutL</fullName>
    </recommendedName>
</protein>
<comment type="caution">
    <text evidence="7">The sequence shown here is derived from an EMBL/GenBank/DDBJ whole genome shotgun (WGS) entry which is preliminary data.</text>
</comment>
<evidence type="ECO:0000256" key="1">
    <source>
        <dbReference type="ARBA" id="ARBA00006082"/>
    </source>
</evidence>
<evidence type="ECO:0000313" key="7">
    <source>
        <dbReference type="EMBL" id="TCS91399.1"/>
    </source>
</evidence>
<keyword evidence="2 4" id="KW-0227">DNA damage</keyword>
<dbReference type="Gene3D" id="3.30.1540.20">
    <property type="entry name" value="MutL, C-terminal domain, dimerisation subdomain"/>
    <property type="match status" value="1"/>
</dbReference>
<feature type="domain" description="DNA mismatch repair protein S5" evidence="6">
    <location>
        <begin position="209"/>
        <end position="319"/>
    </location>
</feature>
<dbReference type="GO" id="GO:0005524">
    <property type="term" value="F:ATP binding"/>
    <property type="evidence" value="ECO:0007669"/>
    <property type="project" value="InterPro"/>
</dbReference>
<feature type="domain" description="MutL C-terminal dimerisation" evidence="5">
    <location>
        <begin position="418"/>
        <end position="561"/>
    </location>
</feature>
<name>A0A4R3KZX5_9FIRM</name>
<dbReference type="Gene3D" id="3.30.230.10">
    <property type="match status" value="1"/>
</dbReference>
<dbReference type="InterPro" id="IPR020667">
    <property type="entry name" value="DNA_mismatch_repair_MutL"/>
</dbReference>
<dbReference type="RefSeq" id="WP_132026234.1">
    <property type="nucleotide sequence ID" value="NZ_CP068564.1"/>
</dbReference>
<dbReference type="InterPro" id="IPR036890">
    <property type="entry name" value="HATPase_C_sf"/>
</dbReference>
<dbReference type="SUPFAM" id="SSF118116">
    <property type="entry name" value="DNA mismatch repair protein MutL"/>
    <property type="match status" value="1"/>
</dbReference>
<dbReference type="InterPro" id="IPR042120">
    <property type="entry name" value="MutL_C_dimsub"/>
</dbReference>
<dbReference type="InterPro" id="IPR014790">
    <property type="entry name" value="MutL_C"/>
</dbReference>
<dbReference type="SUPFAM" id="SSF55874">
    <property type="entry name" value="ATPase domain of HSP90 chaperone/DNA topoisomerase II/histidine kinase"/>
    <property type="match status" value="1"/>
</dbReference>
<dbReference type="EMBL" id="SMAE01000002">
    <property type="protein sequence ID" value="TCS91399.1"/>
    <property type="molecule type" value="Genomic_DNA"/>
</dbReference>
<dbReference type="HAMAP" id="MF_00149">
    <property type="entry name" value="DNA_mis_repair"/>
    <property type="match status" value="1"/>
</dbReference>
<accession>A0A4R3KZX5</accession>
<dbReference type="InterPro" id="IPR042121">
    <property type="entry name" value="MutL_C_regsub"/>
</dbReference>
<dbReference type="GO" id="GO:0032300">
    <property type="term" value="C:mismatch repair complex"/>
    <property type="evidence" value="ECO:0007669"/>
    <property type="project" value="InterPro"/>
</dbReference>
<dbReference type="GO" id="GO:0030983">
    <property type="term" value="F:mismatched DNA binding"/>
    <property type="evidence" value="ECO:0007669"/>
    <property type="project" value="InterPro"/>
</dbReference>
<evidence type="ECO:0000256" key="2">
    <source>
        <dbReference type="ARBA" id="ARBA00022763"/>
    </source>
</evidence>
<dbReference type="InterPro" id="IPR020568">
    <property type="entry name" value="Ribosomal_Su5_D2-typ_SF"/>
</dbReference>
<dbReference type="Pfam" id="PF13589">
    <property type="entry name" value="HATPase_c_3"/>
    <property type="match status" value="1"/>
</dbReference>
<dbReference type="InterPro" id="IPR014762">
    <property type="entry name" value="DNA_mismatch_repair_CS"/>
</dbReference>
<dbReference type="SUPFAM" id="SSF54211">
    <property type="entry name" value="Ribosomal protein S5 domain 2-like"/>
    <property type="match status" value="1"/>
</dbReference>
<dbReference type="CDD" id="cd16926">
    <property type="entry name" value="HATPase_MutL-MLH-PMS-like"/>
    <property type="match status" value="1"/>
</dbReference>
<dbReference type="Pfam" id="PF08676">
    <property type="entry name" value="MutL_C"/>
    <property type="match status" value="1"/>
</dbReference>
<dbReference type="FunFam" id="3.30.565.10:FF:000003">
    <property type="entry name" value="DNA mismatch repair endonuclease MutL"/>
    <property type="match status" value="1"/>
</dbReference>
<evidence type="ECO:0000313" key="8">
    <source>
        <dbReference type="Proteomes" id="UP000294567"/>
    </source>
</evidence>
<dbReference type="CDD" id="cd00782">
    <property type="entry name" value="MutL_Trans"/>
    <property type="match status" value="1"/>
</dbReference>
<keyword evidence="8" id="KW-1185">Reference proteome</keyword>
<dbReference type="Gene3D" id="3.30.1370.100">
    <property type="entry name" value="MutL, C-terminal domain, regulatory subdomain"/>
    <property type="match status" value="1"/>
</dbReference>
<dbReference type="InterPro" id="IPR002099">
    <property type="entry name" value="MutL/Mlh/PMS"/>
</dbReference>
<dbReference type="InterPro" id="IPR014721">
    <property type="entry name" value="Ribsml_uS5_D2-typ_fold_subgr"/>
</dbReference>
<dbReference type="GO" id="GO:0140664">
    <property type="term" value="F:ATP-dependent DNA damage sensor activity"/>
    <property type="evidence" value="ECO:0007669"/>
    <property type="project" value="InterPro"/>
</dbReference>
<evidence type="ECO:0000259" key="6">
    <source>
        <dbReference type="SMART" id="SM01340"/>
    </source>
</evidence>
<dbReference type="PANTHER" id="PTHR10073:SF12">
    <property type="entry name" value="DNA MISMATCH REPAIR PROTEIN MLH1"/>
    <property type="match status" value="1"/>
</dbReference>
<evidence type="ECO:0000256" key="4">
    <source>
        <dbReference type="HAMAP-Rule" id="MF_00149"/>
    </source>
</evidence>
<dbReference type="OrthoDB" id="9763467at2"/>
<dbReference type="SMART" id="SM01340">
    <property type="entry name" value="DNA_mis_repair"/>
    <property type="match status" value="1"/>
</dbReference>
<dbReference type="NCBIfam" id="TIGR00585">
    <property type="entry name" value="mutl"/>
    <property type="match status" value="1"/>
</dbReference>
<dbReference type="SMART" id="SM00853">
    <property type="entry name" value="MutL_C"/>
    <property type="match status" value="1"/>
</dbReference>
<dbReference type="InterPro" id="IPR037198">
    <property type="entry name" value="MutL_C_sf"/>
</dbReference>
<keyword evidence="3 4" id="KW-0234">DNA repair</keyword>
<dbReference type="PANTHER" id="PTHR10073">
    <property type="entry name" value="DNA MISMATCH REPAIR PROTEIN MLH, PMS, MUTL"/>
    <property type="match status" value="1"/>
</dbReference>
<evidence type="ECO:0000256" key="3">
    <source>
        <dbReference type="ARBA" id="ARBA00023204"/>
    </source>
</evidence>
<comment type="function">
    <text evidence="4">This protein is involved in the repair of mismatches in DNA. It is required for dam-dependent methyl-directed DNA mismatch repair. May act as a 'molecular matchmaker', a protein that promotes the formation of a stable complex between two or more DNA-binding proteins in an ATP-dependent manner without itself being part of a final effector complex.</text>
</comment>
<gene>
    <name evidence="4" type="primary">mutL</name>
    <name evidence="7" type="ORF">EDD65_102334</name>
</gene>
<dbReference type="InterPro" id="IPR013507">
    <property type="entry name" value="DNA_mismatch_S5_2-like"/>
</dbReference>
<reference evidence="7 8" key="1">
    <citation type="submission" date="2019-03" db="EMBL/GenBank/DDBJ databases">
        <title>Genomic Encyclopedia of Type Strains, Phase IV (KMG-IV): sequencing the most valuable type-strain genomes for metagenomic binning, comparative biology and taxonomic classification.</title>
        <authorList>
            <person name="Goeker M."/>
        </authorList>
    </citation>
    <scope>NUCLEOTIDE SEQUENCE [LARGE SCALE GENOMIC DNA]</scope>
    <source>
        <strain evidence="7 8">DSM 26752</strain>
    </source>
</reference>
<proteinExistence type="inferred from homology"/>
<comment type="similarity">
    <text evidence="1 4">Belongs to the DNA mismatch repair MutL/HexB family.</text>
</comment>
<sequence length="605" mass="70033">MKRIKILDEKTIQKIAAGEIIERPSSVVKELVENSLDANATNITIEIRQGGKSYIRITDDGDGILEEDLSIAFKRHSTSKLTNANDLYRIMSFGFRGEALASISTVSKVEVLTKTNKDKFGVQAFVEEGKIIDKKPVGCPKGTTMIVRDLFYNVPVREKFLKSDISEANHINDIVYKLALGNPGVSFKYIKDNKIIFQTSNNNDILTNIYTLLGEDFSKNLLEINYEDVDFRIYGYISNNTFYRSNRKHQYIYVNNRYVDNNHISNLIECKYKSIIPINRFPVFVIFIDIDPSFIDVNIHPNKQQIKFINQNKLDSKLEYIINSQLNKNLSIPKKEFHEKKQNDNTNEIPRLYREILLEEDKLEKDKEVINLDKKNKIAESEINYNNINKVYKENTITTKEKEEDLNDLKNVLNRLRPIGIIFSTYILAEDPLYDKLLIIDQHAAHERIIFEKYKNEYEKEMVAIQHLITPQILELTNTELEIVKKNIDLFNRLGFIVEEFGTNSVIIRGVPILFGKPQTKKLFLELVDTISNDIKSTYEVKLDKIIKIACTEAIKSGDRIENIEVDSLLQQLGNTSNPYTCPHGRPTIIQITKKDLEKEFKRIM</sequence>
<dbReference type="GO" id="GO:0016887">
    <property type="term" value="F:ATP hydrolysis activity"/>
    <property type="evidence" value="ECO:0007669"/>
    <property type="project" value="InterPro"/>
</dbReference>
<dbReference type="Pfam" id="PF01119">
    <property type="entry name" value="DNA_mis_repair"/>
    <property type="match status" value="1"/>
</dbReference>
<dbReference type="Gene3D" id="3.30.565.10">
    <property type="entry name" value="Histidine kinase-like ATPase, C-terminal domain"/>
    <property type="match status" value="1"/>
</dbReference>